<evidence type="ECO:0000256" key="1">
    <source>
        <dbReference type="ARBA" id="ARBA00004141"/>
    </source>
</evidence>
<evidence type="ECO:0000256" key="6">
    <source>
        <dbReference type="SAM" id="MobiDB-lite"/>
    </source>
</evidence>
<evidence type="ECO:0000259" key="8">
    <source>
        <dbReference type="Pfam" id="PF01694"/>
    </source>
</evidence>
<dbReference type="EMBL" id="AJVK01005264">
    <property type="status" value="NOT_ANNOTATED_CDS"/>
    <property type="molecule type" value="Genomic_DNA"/>
</dbReference>
<sequence length="408" mass="45898">MSDLPPLKDFPRKGRRGRRASAAAVLNHTPSTDSWTPETVRGLRIDGSAGRRFSIAKIPELPSEEQKNSIEDLHLVPEKTKMDYSLYPAMPAEDDDEREEKEAKKKKSSFSDGGEGPRMGKRMSLVATLMSNTFSNKETKNSQIKAPIHSHKDAPCAHLVEIYEEDEALEPHYPEPLSASDIWMHIRQYISWILAVTSVLQIWLFILDRDEFFRLLVFSPHRIVEIWRLLSYTLLHQNSVHLALNVVIQIFLGIPLEHEQGHWRVFLVYFGGAVAGALGTSVFEPNILLIGASAGIYSVLISHIPHTVINFKSLSYRFYRIICVIILCTSDIIYTLIHVAYGDLPKIGVSAHILGAISGLFLGTALFRSATNRGTTFKRLRYTTGAIYLTWLLASFTGSLVWSHASRV</sequence>
<feature type="compositionally biased region" description="Polar residues" evidence="6">
    <location>
        <begin position="28"/>
        <end position="37"/>
    </location>
</feature>
<dbReference type="EMBL" id="AJVK01005265">
    <property type="status" value="NOT_ANNOTATED_CDS"/>
    <property type="molecule type" value="Genomic_DNA"/>
</dbReference>
<dbReference type="InterPro" id="IPR022764">
    <property type="entry name" value="Peptidase_S54_rhomboid_dom"/>
</dbReference>
<keyword evidence="3 7" id="KW-0812">Transmembrane</keyword>
<dbReference type="EMBL" id="AJVK01005263">
    <property type="status" value="NOT_ANNOTATED_CDS"/>
    <property type="molecule type" value="Genomic_DNA"/>
</dbReference>
<feature type="domain" description="Peptidase S54 rhomboid" evidence="8">
    <location>
        <begin position="225"/>
        <end position="368"/>
    </location>
</feature>
<protein>
    <submittedName>
        <fullName evidence="9">Rhomboid-like protein</fullName>
    </submittedName>
</protein>
<accession>A0A1B0DCZ7</accession>
<evidence type="ECO:0000256" key="2">
    <source>
        <dbReference type="ARBA" id="ARBA00009045"/>
    </source>
</evidence>
<dbReference type="VEuPathDB" id="VectorBase:PPAPM1_003667"/>
<feature type="transmembrane region" description="Helical" evidence="7">
    <location>
        <begin position="266"/>
        <end position="283"/>
    </location>
</feature>
<dbReference type="VEuPathDB" id="VectorBase:PPAI005768"/>
<feature type="transmembrane region" description="Helical" evidence="7">
    <location>
        <begin position="189"/>
        <end position="206"/>
    </location>
</feature>
<comment type="similarity">
    <text evidence="2">Belongs to the peptidase S54 family.</text>
</comment>
<feature type="transmembrane region" description="Helical" evidence="7">
    <location>
        <begin position="347"/>
        <end position="367"/>
    </location>
</feature>
<evidence type="ECO:0000256" key="7">
    <source>
        <dbReference type="SAM" id="Phobius"/>
    </source>
</evidence>
<keyword evidence="5 7" id="KW-0472">Membrane</keyword>
<feature type="transmembrane region" description="Helical" evidence="7">
    <location>
        <begin position="387"/>
        <end position="405"/>
    </location>
</feature>
<dbReference type="GO" id="GO:0004252">
    <property type="term" value="F:serine-type endopeptidase activity"/>
    <property type="evidence" value="ECO:0007669"/>
    <property type="project" value="InterPro"/>
</dbReference>
<feature type="transmembrane region" description="Helical" evidence="7">
    <location>
        <begin position="289"/>
        <end position="309"/>
    </location>
</feature>
<dbReference type="InterPro" id="IPR035952">
    <property type="entry name" value="Rhomboid-like_sf"/>
</dbReference>
<dbReference type="FunFam" id="1.20.1540.10:FF:000050">
    <property type="entry name" value="Rhomboid-like protein"/>
    <property type="match status" value="1"/>
</dbReference>
<reference evidence="9" key="1">
    <citation type="submission" date="2022-08" db="UniProtKB">
        <authorList>
            <consortium name="EnsemblMetazoa"/>
        </authorList>
    </citation>
    <scope>IDENTIFICATION</scope>
    <source>
        <strain evidence="9">Israel</strain>
    </source>
</reference>
<dbReference type="PANTHER" id="PTHR45840">
    <property type="entry name" value="RHOMBOID-RELATED PROTEIN"/>
    <property type="match status" value="1"/>
</dbReference>
<dbReference type="GO" id="GO:0016020">
    <property type="term" value="C:membrane"/>
    <property type="evidence" value="ECO:0007669"/>
    <property type="project" value="UniProtKB-SubCell"/>
</dbReference>
<proteinExistence type="inferred from homology"/>
<name>A0A1B0DCZ7_PHLPP</name>
<dbReference type="SUPFAM" id="SSF144091">
    <property type="entry name" value="Rhomboid-like"/>
    <property type="match status" value="1"/>
</dbReference>
<dbReference type="PANTHER" id="PTHR45840:SF10">
    <property type="entry name" value="RHOMBOID PROTEASE"/>
    <property type="match status" value="1"/>
</dbReference>
<dbReference type="AlphaFoldDB" id="A0A1B0DCZ7"/>
<dbReference type="InterPro" id="IPR051739">
    <property type="entry name" value="Rhomboid_IM_Serine_Proteases"/>
</dbReference>
<comment type="subcellular location">
    <subcellularLocation>
        <location evidence="1">Membrane</location>
        <topology evidence="1">Multi-pass membrane protein</topology>
    </subcellularLocation>
</comment>
<feature type="region of interest" description="Disordered" evidence="6">
    <location>
        <begin position="91"/>
        <end position="120"/>
    </location>
</feature>
<keyword evidence="4 7" id="KW-1133">Transmembrane helix</keyword>
<dbReference type="Pfam" id="PF01694">
    <property type="entry name" value="Rhomboid"/>
    <property type="match status" value="1"/>
</dbReference>
<dbReference type="Gene3D" id="1.20.1540.10">
    <property type="entry name" value="Rhomboid-like"/>
    <property type="match status" value="1"/>
</dbReference>
<organism evidence="9 10">
    <name type="scientific">Phlebotomus papatasi</name>
    <name type="common">Sandfly</name>
    <dbReference type="NCBI Taxonomy" id="29031"/>
    <lineage>
        <taxon>Eukaryota</taxon>
        <taxon>Metazoa</taxon>
        <taxon>Ecdysozoa</taxon>
        <taxon>Arthropoda</taxon>
        <taxon>Hexapoda</taxon>
        <taxon>Insecta</taxon>
        <taxon>Pterygota</taxon>
        <taxon>Neoptera</taxon>
        <taxon>Endopterygota</taxon>
        <taxon>Diptera</taxon>
        <taxon>Nematocera</taxon>
        <taxon>Psychodoidea</taxon>
        <taxon>Psychodidae</taxon>
        <taxon>Phlebotomus</taxon>
        <taxon>Phlebotomus</taxon>
    </lineage>
</organism>
<evidence type="ECO:0000313" key="9">
    <source>
        <dbReference type="EnsemblMetazoa" id="PPAI005768-PA"/>
    </source>
</evidence>
<dbReference type="Proteomes" id="UP000092462">
    <property type="component" value="Unassembled WGS sequence"/>
</dbReference>
<evidence type="ECO:0000313" key="10">
    <source>
        <dbReference type="Proteomes" id="UP000092462"/>
    </source>
</evidence>
<feature type="transmembrane region" description="Helical" evidence="7">
    <location>
        <begin position="321"/>
        <end position="341"/>
    </location>
</feature>
<dbReference type="EnsemblMetazoa" id="PPAI005768-RA">
    <property type="protein sequence ID" value="PPAI005768-PA"/>
    <property type="gene ID" value="PPAI005768"/>
</dbReference>
<evidence type="ECO:0000256" key="5">
    <source>
        <dbReference type="ARBA" id="ARBA00023136"/>
    </source>
</evidence>
<evidence type="ECO:0000256" key="4">
    <source>
        <dbReference type="ARBA" id="ARBA00022989"/>
    </source>
</evidence>
<keyword evidence="10" id="KW-1185">Reference proteome</keyword>
<feature type="region of interest" description="Disordered" evidence="6">
    <location>
        <begin position="1"/>
        <end position="40"/>
    </location>
</feature>
<evidence type="ECO:0000256" key="3">
    <source>
        <dbReference type="ARBA" id="ARBA00022692"/>
    </source>
</evidence>